<dbReference type="AlphaFoldDB" id="Q6ILX9"/>
<dbReference type="EMBL" id="BK001887">
    <property type="protein sequence ID" value="DAA02733.1"/>
    <property type="molecule type" value="Genomic_DNA"/>
</dbReference>
<reference evidence="2" key="1">
    <citation type="journal article" date="2003" name="Genome Biol.">
        <title>An integrated gene annotation and transcriptional profiling approach towards the full gene content of the Drosophila genome.</title>
        <authorList>
            <person name="Hild M."/>
            <person name="Beckmann B."/>
            <person name="Haas S.A."/>
            <person name="Koch B."/>
            <person name="Solovyev V."/>
            <person name="Busold C."/>
            <person name="Fellenberg K."/>
            <person name="Boutros M."/>
            <person name="Vingron M."/>
            <person name="Sauer F."/>
            <person name="Hoheisel J.D."/>
            <person name="Paro R."/>
        </authorList>
    </citation>
    <scope>NUCLEOTIDE SEQUENCE</scope>
</reference>
<protein>
    <submittedName>
        <fullName evidence="2">HDC08136</fullName>
    </submittedName>
</protein>
<gene>
    <name evidence="2" type="ORF">HDC08136</name>
</gene>
<feature type="region of interest" description="Disordered" evidence="1">
    <location>
        <begin position="1"/>
        <end position="28"/>
    </location>
</feature>
<name>Q6ILX9_DROME</name>
<sequence>MLGQLVAGRTSSARQGGGYAEERPCDREGARSESALLRLEGPKVPASSQFELSRLASRTPNAEADISCRQELGNLGTWETGTQAIGAIAFLTSPGQGVRVRECGYPGCCCCCNGVCFVRIRAATVMHADSSQRRENVGKSVPKTGSEKRWTAAEWRTNPENGQQANADRLASPASLMAF</sequence>
<evidence type="ECO:0000313" key="2">
    <source>
        <dbReference type="EMBL" id="DAA02733.1"/>
    </source>
</evidence>
<proteinExistence type="predicted"/>
<organism evidence="2">
    <name type="scientific">Drosophila melanogaster</name>
    <name type="common">Fruit fly</name>
    <dbReference type="NCBI Taxonomy" id="7227"/>
    <lineage>
        <taxon>Eukaryota</taxon>
        <taxon>Metazoa</taxon>
        <taxon>Ecdysozoa</taxon>
        <taxon>Arthropoda</taxon>
        <taxon>Hexapoda</taxon>
        <taxon>Insecta</taxon>
        <taxon>Pterygota</taxon>
        <taxon>Neoptera</taxon>
        <taxon>Endopterygota</taxon>
        <taxon>Diptera</taxon>
        <taxon>Brachycera</taxon>
        <taxon>Muscomorpha</taxon>
        <taxon>Ephydroidea</taxon>
        <taxon>Drosophilidae</taxon>
        <taxon>Drosophila</taxon>
        <taxon>Sophophora</taxon>
    </lineage>
</organism>
<accession>Q6ILX9</accession>
<evidence type="ECO:0000256" key="1">
    <source>
        <dbReference type="SAM" id="MobiDB-lite"/>
    </source>
</evidence>